<dbReference type="Gene3D" id="3.30.450.20">
    <property type="entry name" value="PAS domain"/>
    <property type="match status" value="1"/>
</dbReference>
<dbReference type="InterPro" id="IPR000014">
    <property type="entry name" value="PAS"/>
</dbReference>
<dbReference type="OrthoDB" id="9806477at2"/>
<evidence type="ECO:0000313" key="2">
    <source>
        <dbReference type="EMBL" id="TKI70912.1"/>
    </source>
</evidence>
<reference evidence="2 3" key="1">
    <citation type="submission" date="2019-04" db="EMBL/GenBank/DDBJ databases">
        <title>Sulfurimonas crateris sp. nov. a facultative anaerobic sulfur-oxidizing chemolithautotrophic bacterium isolated from a terrestrial mud vulcano.</title>
        <authorList>
            <person name="Ratnikova N.M."/>
            <person name="Slobodkin A.I."/>
            <person name="Merkel A.Y."/>
            <person name="Novikov A."/>
            <person name="Bonch-Osmolovskaya E.A."/>
            <person name="Slobodkina G.B."/>
        </authorList>
    </citation>
    <scope>NUCLEOTIDE SEQUENCE [LARGE SCALE GENOMIC DNA]</scope>
    <source>
        <strain evidence="2 3">SN118</strain>
    </source>
</reference>
<organism evidence="2 3">
    <name type="scientific">Sulfurimonas crateris</name>
    <dbReference type="NCBI Taxonomy" id="2574727"/>
    <lineage>
        <taxon>Bacteria</taxon>
        <taxon>Pseudomonadati</taxon>
        <taxon>Campylobacterota</taxon>
        <taxon>Epsilonproteobacteria</taxon>
        <taxon>Campylobacterales</taxon>
        <taxon>Sulfurimonadaceae</taxon>
        <taxon>Sulfurimonas</taxon>
    </lineage>
</organism>
<dbReference type="Proteomes" id="UP000309561">
    <property type="component" value="Unassembled WGS sequence"/>
</dbReference>
<dbReference type="EMBL" id="SZPX01000001">
    <property type="protein sequence ID" value="TKI70912.1"/>
    <property type="molecule type" value="Genomic_DNA"/>
</dbReference>
<protein>
    <submittedName>
        <fullName evidence="2">PAS domain-containing protein</fullName>
    </submittedName>
</protein>
<dbReference type="InterPro" id="IPR013655">
    <property type="entry name" value="PAS_fold_3"/>
</dbReference>
<dbReference type="Pfam" id="PF08447">
    <property type="entry name" value="PAS_3"/>
    <property type="match status" value="1"/>
</dbReference>
<evidence type="ECO:0000313" key="3">
    <source>
        <dbReference type="Proteomes" id="UP000309561"/>
    </source>
</evidence>
<feature type="domain" description="PAS fold-3" evidence="1">
    <location>
        <begin position="22"/>
        <end position="104"/>
    </location>
</feature>
<dbReference type="SUPFAM" id="SSF55785">
    <property type="entry name" value="PYP-like sensor domain (PAS domain)"/>
    <property type="match status" value="1"/>
</dbReference>
<dbReference type="RefSeq" id="WP_137011221.1">
    <property type="nucleotide sequence ID" value="NZ_SZPX01000001.1"/>
</dbReference>
<name>A0A4U2ZB79_9BACT</name>
<proteinExistence type="predicted"/>
<gene>
    <name evidence="2" type="ORF">FCU45_00540</name>
</gene>
<dbReference type="InterPro" id="IPR035965">
    <property type="entry name" value="PAS-like_dom_sf"/>
</dbReference>
<accession>A0A4U2ZB79</accession>
<dbReference type="NCBIfam" id="TIGR00229">
    <property type="entry name" value="sensory_box"/>
    <property type="match status" value="1"/>
</dbReference>
<dbReference type="CDD" id="cd00130">
    <property type="entry name" value="PAS"/>
    <property type="match status" value="1"/>
</dbReference>
<sequence length="163" mass="18954">MLKTLRDEDFIVSKTDLKGRITYCNQIFMEMAEFEEYELIGKAHNIIRHPDMPKAVFRYLWETIPKKQEVFAYVVNKTKNDNDYWVYANITASVDANGNITDYYSIRRKPNQKALDVITPLYAKMLDAEKSVGVDASFKILTDILQEKGIGYNELIISLQNQQ</sequence>
<evidence type="ECO:0000259" key="1">
    <source>
        <dbReference type="Pfam" id="PF08447"/>
    </source>
</evidence>
<keyword evidence="3" id="KW-1185">Reference proteome</keyword>
<dbReference type="AlphaFoldDB" id="A0A4U2ZB79"/>
<comment type="caution">
    <text evidence="2">The sequence shown here is derived from an EMBL/GenBank/DDBJ whole genome shotgun (WGS) entry which is preliminary data.</text>
</comment>